<dbReference type="GO" id="GO:0005886">
    <property type="term" value="C:plasma membrane"/>
    <property type="evidence" value="ECO:0007669"/>
    <property type="project" value="UniProtKB-SubCell"/>
</dbReference>
<comment type="similarity">
    <text evidence="2 14">Belongs to the UppP family.</text>
</comment>
<dbReference type="RefSeq" id="WP_132872891.1">
    <property type="nucleotide sequence ID" value="NZ_JAJUHT010000017.1"/>
</dbReference>
<proteinExistence type="inferred from homology"/>
<keyword evidence="5 14" id="KW-1003">Cell membrane</keyword>
<dbReference type="EMBL" id="SMGG01000003">
    <property type="protein sequence ID" value="TCK62673.1"/>
    <property type="molecule type" value="Genomic_DNA"/>
</dbReference>
<evidence type="ECO:0000256" key="14">
    <source>
        <dbReference type="HAMAP-Rule" id="MF_01006"/>
    </source>
</evidence>
<evidence type="ECO:0000256" key="7">
    <source>
        <dbReference type="ARBA" id="ARBA00022801"/>
    </source>
</evidence>
<keyword evidence="10 14" id="KW-0046">Antibiotic resistance</keyword>
<reference evidence="15 16" key="1">
    <citation type="submission" date="2019-03" db="EMBL/GenBank/DDBJ databases">
        <title>Genomic Encyclopedia of Type Strains, Phase IV (KMG-IV): sequencing the most valuable type-strain genomes for metagenomic binning, comparative biology and taxonomic classification.</title>
        <authorList>
            <person name="Goeker M."/>
        </authorList>
    </citation>
    <scope>NUCLEOTIDE SEQUENCE [LARGE SCALE GENOMIC DNA]</scope>
    <source>
        <strain evidence="15 16">DSM 24984</strain>
    </source>
</reference>
<evidence type="ECO:0000313" key="15">
    <source>
        <dbReference type="EMBL" id="TCK62673.1"/>
    </source>
</evidence>
<feature type="transmembrane region" description="Helical" evidence="14">
    <location>
        <begin position="177"/>
        <end position="195"/>
    </location>
</feature>
<dbReference type="HAMAP" id="MF_01006">
    <property type="entry name" value="Undec_diphosphatase"/>
    <property type="match status" value="1"/>
</dbReference>
<dbReference type="OrthoDB" id="9808289at2"/>
<feature type="transmembrane region" description="Helical" evidence="14">
    <location>
        <begin position="72"/>
        <end position="90"/>
    </location>
</feature>
<protein>
    <recommendedName>
        <fullName evidence="4 14">Undecaprenyl-diphosphatase</fullName>
        <ecNumber evidence="3 14">3.6.1.27</ecNumber>
    </recommendedName>
    <alternativeName>
        <fullName evidence="12 14">Bacitracin resistance protein</fullName>
    </alternativeName>
    <alternativeName>
        <fullName evidence="11 14">Undecaprenyl pyrophosphate phosphatase</fullName>
    </alternativeName>
</protein>
<dbReference type="GO" id="GO:0050380">
    <property type="term" value="F:undecaprenyl-diphosphatase activity"/>
    <property type="evidence" value="ECO:0007669"/>
    <property type="project" value="UniProtKB-UniRule"/>
</dbReference>
<dbReference type="InterPro" id="IPR003824">
    <property type="entry name" value="UppP"/>
</dbReference>
<dbReference type="PANTHER" id="PTHR30622">
    <property type="entry name" value="UNDECAPRENYL-DIPHOSPHATASE"/>
    <property type="match status" value="1"/>
</dbReference>
<gene>
    <name evidence="14" type="primary">uppP</name>
    <name evidence="15" type="ORF">C8D98_1208</name>
</gene>
<evidence type="ECO:0000256" key="8">
    <source>
        <dbReference type="ARBA" id="ARBA00022989"/>
    </source>
</evidence>
<keyword evidence="7 14" id="KW-0378">Hydrolase</keyword>
<dbReference type="PANTHER" id="PTHR30622:SF3">
    <property type="entry name" value="UNDECAPRENYL-DIPHOSPHATASE"/>
    <property type="match status" value="1"/>
</dbReference>
<dbReference type="Pfam" id="PF02673">
    <property type="entry name" value="BacA"/>
    <property type="match status" value="1"/>
</dbReference>
<dbReference type="AlphaFoldDB" id="A0A4R1KF72"/>
<organism evidence="15 16">
    <name type="scientific">Seleniivibrio woodruffii</name>
    <dbReference type="NCBI Taxonomy" id="1078050"/>
    <lineage>
        <taxon>Bacteria</taxon>
        <taxon>Pseudomonadati</taxon>
        <taxon>Deferribacterota</taxon>
        <taxon>Deferribacteres</taxon>
        <taxon>Deferribacterales</taxon>
        <taxon>Geovibrionaceae</taxon>
        <taxon>Seleniivibrio</taxon>
    </lineage>
</organism>
<evidence type="ECO:0000256" key="13">
    <source>
        <dbReference type="ARBA" id="ARBA00047594"/>
    </source>
</evidence>
<comment type="subcellular location">
    <subcellularLocation>
        <location evidence="1 14">Cell membrane</location>
        <topology evidence="1 14">Multi-pass membrane protein</topology>
    </subcellularLocation>
</comment>
<evidence type="ECO:0000256" key="2">
    <source>
        <dbReference type="ARBA" id="ARBA00010621"/>
    </source>
</evidence>
<evidence type="ECO:0000256" key="10">
    <source>
        <dbReference type="ARBA" id="ARBA00023251"/>
    </source>
</evidence>
<feature type="transmembrane region" description="Helical" evidence="14">
    <location>
        <begin position="96"/>
        <end position="117"/>
    </location>
</feature>
<keyword evidence="8 14" id="KW-1133">Transmembrane helix</keyword>
<keyword evidence="6 14" id="KW-0812">Transmembrane</keyword>
<dbReference type="EC" id="3.6.1.27" evidence="3 14"/>
<evidence type="ECO:0000256" key="4">
    <source>
        <dbReference type="ARBA" id="ARBA00021581"/>
    </source>
</evidence>
<evidence type="ECO:0000256" key="3">
    <source>
        <dbReference type="ARBA" id="ARBA00012374"/>
    </source>
</evidence>
<sequence>MDILHVIVLSIVEGLTEFLPISSTGHMIAAAEFMKLPQTTAVEAFEVIIQLGAILAVAVDYKSKFTREYIPLWFYIILSFIPVGFAGLLFHEQVKALFSVKVVAVMLIVGGVLFIIAELIYRRMTVKVHSIEQLGFRNILIAGLSQILALIPGTSRAGVVILGAMFSGAGRKASTELSFLMALPVMTAAAGFDLLKNFHELKAVGFSYLGLGFVIAFISAYASIRFFIKFVRSHTFIGFGVYRIIFGVLLLYLFG</sequence>
<keyword evidence="16" id="KW-1185">Reference proteome</keyword>
<keyword evidence="14" id="KW-0133">Cell shape</keyword>
<evidence type="ECO:0000256" key="9">
    <source>
        <dbReference type="ARBA" id="ARBA00023136"/>
    </source>
</evidence>
<evidence type="ECO:0000256" key="1">
    <source>
        <dbReference type="ARBA" id="ARBA00004651"/>
    </source>
</evidence>
<evidence type="ECO:0000256" key="6">
    <source>
        <dbReference type="ARBA" id="ARBA00022692"/>
    </source>
</evidence>
<keyword evidence="14" id="KW-0961">Cell wall biogenesis/degradation</keyword>
<name>A0A4R1KF72_9BACT</name>
<dbReference type="GO" id="GO:0008360">
    <property type="term" value="P:regulation of cell shape"/>
    <property type="evidence" value="ECO:0007669"/>
    <property type="project" value="UniProtKB-KW"/>
</dbReference>
<comment type="miscellaneous">
    <text evidence="14">Bacitracin is thought to be involved in the inhibition of peptidoglycan synthesis by sequestering undecaprenyl diphosphate, thereby reducing the pool of lipid carrier available.</text>
</comment>
<accession>A0A4R1KF72</accession>
<feature type="transmembrane region" description="Helical" evidence="14">
    <location>
        <begin position="138"/>
        <end position="165"/>
    </location>
</feature>
<feature type="transmembrane region" description="Helical" evidence="14">
    <location>
        <begin position="234"/>
        <end position="254"/>
    </location>
</feature>
<comment type="catalytic activity">
    <reaction evidence="13 14">
        <text>di-trans,octa-cis-undecaprenyl diphosphate + H2O = di-trans,octa-cis-undecaprenyl phosphate + phosphate + H(+)</text>
        <dbReference type="Rhea" id="RHEA:28094"/>
        <dbReference type="ChEBI" id="CHEBI:15377"/>
        <dbReference type="ChEBI" id="CHEBI:15378"/>
        <dbReference type="ChEBI" id="CHEBI:43474"/>
        <dbReference type="ChEBI" id="CHEBI:58405"/>
        <dbReference type="ChEBI" id="CHEBI:60392"/>
        <dbReference type="EC" id="3.6.1.27"/>
    </reaction>
</comment>
<evidence type="ECO:0000256" key="5">
    <source>
        <dbReference type="ARBA" id="ARBA00022475"/>
    </source>
</evidence>
<feature type="transmembrane region" description="Helical" evidence="14">
    <location>
        <begin position="207"/>
        <end position="228"/>
    </location>
</feature>
<evidence type="ECO:0000256" key="11">
    <source>
        <dbReference type="ARBA" id="ARBA00032707"/>
    </source>
</evidence>
<dbReference type="GO" id="GO:0071555">
    <property type="term" value="P:cell wall organization"/>
    <property type="evidence" value="ECO:0007669"/>
    <property type="project" value="UniProtKB-KW"/>
</dbReference>
<dbReference type="GO" id="GO:0046677">
    <property type="term" value="P:response to antibiotic"/>
    <property type="evidence" value="ECO:0007669"/>
    <property type="project" value="UniProtKB-UniRule"/>
</dbReference>
<comment type="function">
    <text evidence="14">Catalyzes the dephosphorylation of undecaprenyl diphosphate (UPP). Confers resistance to bacitracin.</text>
</comment>
<dbReference type="GO" id="GO:0009252">
    <property type="term" value="P:peptidoglycan biosynthetic process"/>
    <property type="evidence" value="ECO:0007669"/>
    <property type="project" value="UniProtKB-KW"/>
</dbReference>
<keyword evidence="14" id="KW-0573">Peptidoglycan synthesis</keyword>
<dbReference type="Proteomes" id="UP000294614">
    <property type="component" value="Unassembled WGS sequence"/>
</dbReference>
<evidence type="ECO:0000313" key="16">
    <source>
        <dbReference type="Proteomes" id="UP000294614"/>
    </source>
</evidence>
<keyword evidence="9 14" id="KW-0472">Membrane</keyword>
<comment type="caution">
    <text evidence="15">The sequence shown here is derived from an EMBL/GenBank/DDBJ whole genome shotgun (WGS) entry which is preliminary data.</text>
</comment>
<evidence type="ECO:0000256" key="12">
    <source>
        <dbReference type="ARBA" id="ARBA00032932"/>
    </source>
</evidence>